<evidence type="ECO:0000313" key="1">
    <source>
        <dbReference type="EMBL" id="OEH84828.1"/>
    </source>
</evidence>
<gene>
    <name evidence="1" type="ORF">BHU72_08350</name>
</gene>
<dbReference type="Pfam" id="PF02583">
    <property type="entry name" value="Trns_repr_metal"/>
    <property type="match status" value="1"/>
</dbReference>
<organism evidence="1 2">
    <name type="scientific">Desulfuribacillus stibiiarsenatis</name>
    <dbReference type="NCBI Taxonomy" id="1390249"/>
    <lineage>
        <taxon>Bacteria</taxon>
        <taxon>Bacillati</taxon>
        <taxon>Bacillota</taxon>
        <taxon>Desulfuribacillia</taxon>
        <taxon>Desulfuribacillales</taxon>
        <taxon>Desulfuribacillaceae</taxon>
        <taxon>Desulfuribacillus</taxon>
    </lineage>
</organism>
<dbReference type="STRING" id="1390249.BHU72_08350"/>
<dbReference type="AlphaFoldDB" id="A0A1E5L3V3"/>
<dbReference type="PANTHER" id="PTHR33677:SF5">
    <property type="entry name" value="TRANSCRIPTIONAL REPRESSOR FRMR"/>
    <property type="match status" value="1"/>
</dbReference>
<sequence>MNRIKRIEGQAKGIHKMMEEGRSCKEVIHQLSAIRSATDKLIVNIVAENIEYCVLQDIEQGNDIKDTMQQAIELLIKSR</sequence>
<protein>
    <submittedName>
        <fullName evidence="1">Cytoplasmic protein</fullName>
    </submittedName>
</protein>
<keyword evidence="2" id="KW-1185">Reference proteome</keyword>
<dbReference type="InterPro" id="IPR003735">
    <property type="entry name" value="Metal_Tscrpt_repr"/>
</dbReference>
<dbReference type="GO" id="GO:0046872">
    <property type="term" value="F:metal ion binding"/>
    <property type="evidence" value="ECO:0007669"/>
    <property type="project" value="InterPro"/>
</dbReference>
<comment type="caution">
    <text evidence="1">The sequence shown here is derived from an EMBL/GenBank/DDBJ whole genome shotgun (WGS) entry which is preliminary data.</text>
</comment>
<dbReference type="Proteomes" id="UP000095255">
    <property type="component" value="Unassembled WGS sequence"/>
</dbReference>
<proteinExistence type="predicted"/>
<dbReference type="InterPro" id="IPR038390">
    <property type="entry name" value="Metal_Tscrpt_repr_sf"/>
</dbReference>
<dbReference type="RefSeq" id="WP_069702927.1">
    <property type="nucleotide sequence ID" value="NZ_MJAT01000036.1"/>
</dbReference>
<dbReference type="Gene3D" id="1.20.58.1000">
    <property type="entry name" value="Metal-sensitive repressor, helix protomer"/>
    <property type="match status" value="1"/>
</dbReference>
<dbReference type="OrthoDB" id="9798732at2"/>
<reference evidence="1 2" key="1">
    <citation type="submission" date="2016-09" db="EMBL/GenBank/DDBJ databases">
        <title>Desulfuribacillus arsenicus sp. nov., an obligately anaerobic, dissimilatory arsenic- and antimonate-reducing bacterium isolated from anoxic sediments.</title>
        <authorList>
            <person name="Abin C.A."/>
            <person name="Hollibaugh J.T."/>
        </authorList>
    </citation>
    <scope>NUCLEOTIDE SEQUENCE [LARGE SCALE GENOMIC DNA]</scope>
    <source>
        <strain evidence="1 2">MLFW-2</strain>
    </source>
</reference>
<dbReference type="GO" id="GO:0003677">
    <property type="term" value="F:DNA binding"/>
    <property type="evidence" value="ECO:0007669"/>
    <property type="project" value="InterPro"/>
</dbReference>
<name>A0A1E5L3V3_9FIRM</name>
<dbReference type="PANTHER" id="PTHR33677">
    <property type="entry name" value="TRANSCRIPTIONAL REPRESSOR FRMR-RELATED"/>
    <property type="match status" value="1"/>
</dbReference>
<dbReference type="EMBL" id="MJAT01000036">
    <property type="protein sequence ID" value="OEH84828.1"/>
    <property type="molecule type" value="Genomic_DNA"/>
</dbReference>
<dbReference type="GO" id="GO:0045892">
    <property type="term" value="P:negative regulation of DNA-templated transcription"/>
    <property type="evidence" value="ECO:0007669"/>
    <property type="project" value="UniProtKB-ARBA"/>
</dbReference>
<evidence type="ECO:0000313" key="2">
    <source>
        <dbReference type="Proteomes" id="UP000095255"/>
    </source>
</evidence>
<accession>A0A1E5L3V3</accession>